<dbReference type="InterPro" id="IPR013584">
    <property type="entry name" value="RAP"/>
</dbReference>
<name>A0A8J6C5V4_DIALT</name>
<dbReference type="GO" id="GO:0005759">
    <property type="term" value="C:mitochondrial matrix"/>
    <property type="evidence" value="ECO:0007669"/>
    <property type="project" value="TreeGrafter"/>
</dbReference>
<protein>
    <recommendedName>
        <fullName evidence="2">RAP domain-containing protein</fullName>
    </recommendedName>
</protein>
<dbReference type="SMART" id="SM00952">
    <property type="entry name" value="RAP"/>
    <property type="match status" value="1"/>
</dbReference>
<dbReference type="Proteomes" id="UP000751190">
    <property type="component" value="Unassembled WGS sequence"/>
</dbReference>
<organism evidence="3 4">
    <name type="scientific">Diacronema lutheri</name>
    <name type="common">Unicellular marine alga</name>
    <name type="synonym">Monochrysis lutheri</name>
    <dbReference type="NCBI Taxonomy" id="2081491"/>
    <lineage>
        <taxon>Eukaryota</taxon>
        <taxon>Haptista</taxon>
        <taxon>Haptophyta</taxon>
        <taxon>Pavlovophyceae</taxon>
        <taxon>Pavlovales</taxon>
        <taxon>Pavlovaceae</taxon>
        <taxon>Diacronema</taxon>
    </lineage>
</organism>
<dbReference type="PROSITE" id="PS51286">
    <property type="entry name" value="RAP"/>
    <property type="match status" value="1"/>
</dbReference>
<dbReference type="AlphaFoldDB" id="A0A8J6C5V4"/>
<feature type="domain" description="RAP" evidence="2">
    <location>
        <begin position="707"/>
        <end position="770"/>
    </location>
</feature>
<dbReference type="GO" id="GO:0000963">
    <property type="term" value="P:mitochondrial RNA processing"/>
    <property type="evidence" value="ECO:0007669"/>
    <property type="project" value="TreeGrafter"/>
</dbReference>
<sequence length="848" mass="87069">MLPPVGVSRALNVQLKGAQHADELLWLVAAHVEQFDAINTSTAWNVLGSFLAKAGDGDWRETVGTHAPALHALIARTRALLPRFGAWSLSNSAHGLSRARLAQSAEHRAAALELYAAIGAEAPRALAAPVDLSALADVTVSAAMASASLATAGVGCAFAIGVLSAWSLSGALTAASATHVPPSQLMLVAPAAVSVVCAASAVVVSRALWEGATIGSRLRPPPMRADAFDGGRHRSAAAPDGAAAAELRVSMNASEVPLQLAPSAQADAAARAARAVAGPSEAALPSRALWSGALTAVATSGALGVATARVIADTLPLAPSSALGSEGALALTALPAMLILGASAAGALVSSHLYRSAASGETAQPALLAVLCALGMEGPSASFRPAAVANLAWAFAQADVQMPSLFRALTHTLVGEGSRLCEASVASLATLAGAYARAGVQAPRELLSAISATAAPQLPSSPHHLLTTLAFAFTRAHALDDNLFDALAAELSRRAGALPPHALATSCWAFAQSYGGRAGGDRIDGGLCVDASGGGLGSRERRRTAAAAALVRRLAGVAEPQVVEWSAHEISTLLWALAVARCYSPPGVWAAAWRALREPGIAETIDEIDAAKLYQVEMALSLEAPAELGARLGPLDPALRARGLARLLASPVHVSEHQRRMSSALEALARSVGDGRQLVVRREARVHDGAFSVDALLSCRNDPSAQILVELDGPTHFVGAGPPDVFPNGASALKRRQLALLGLRLVHLPWWEWDALAQQATDVKLAYLRAKLQPAAWPGMLDGTREPAAQLPAAGRRSAGRARARAQPTERGRQRTPPGRVPRDGASSAEQRGAASSAGVPSVARRLV</sequence>
<feature type="region of interest" description="Disordered" evidence="1">
    <location>
        <begin position="791"/>
        <end position="848"/>
    </location>
</feature>
<dbReference type="GO" id="GO:0035770">
    <property type="term" value="C:ribonucleoprotein granule"/>
    <property type="evidence" value="ECO:0007669"/>
    <property type="project" value="TreeGrafter"/>
</dbReference>
<dbReference type="GO" id="GO:0003723">
    <property type="term" value="F:RNA binding"/>
    <property type="evidence" value="ECO:0007669"/>
    <property type="project" value="TreeGrafter"/>
</dbReference>
<dbReference type="PANTHER" id="PTHR21228:SF40">
    <property type="entry name" value="LD45607P"/>
    <property type="match status" value="1"/>
</dbReference>
<dbReference type="OrthoDB" id="10064757at2759"/>
<proteinExistence type="predicted"/>
<feature type="compositionally biased region" description="Low complexity" evidence="1">
    <location>
        <begin position="832"/>
        <end position="848"/>
    </location>
</feature>
<dbReference type="Pfam" id="PF08373">
    <property type="entry name" value="RAP"/>
    <property type="match status" value="1"/>
</dbReference>
<dbReference type="EMBL" id="JAGTXO010000026">
    <property type="protein sequence ID" value="KAG8461409.1"/>
    <property type="molecule type" value="Genomic_DNA"/>
</dbReference>
<comment type="caution">
    <text evidence="3">The sequence shown here is derived from an EMBL/GenBank/DDBJ whole genome shotgun (WGS) entry which is preliminary data.</text>
</comment>
<evidence type="ECO:0000313" key="3">
    <source>
        <dbReference type="EMBL" id="KAG8461409.1"/>
    </source>
</evidence>
<evidence type="ECO:0000313" key="4">
    <source>
        <dbReference type="Proteomes" id="UP000751190"/>
    </source>
</evidence>
<evidence type="ECO:0000256" key="1">
    <source>
        <dbReference type="SAM" id="MobiDB-lite"/>
    </source>
</evidence>
<evidence type="ECO:0000259" key="2">
    <source>
        <dbReference type="PROSITE" id="PS51286"/>
    </source>
</evidence>
<dbReference type="PANTHER" id="PTHR21228">
    <property type="entry name" value="FAST LEU-RICH DOMAIN-CONTAINING"/>
    <property type="match status" value="1"/>
</dbReference>
<dbReference type="GO" id="GO:0044528">
    <property type="term" value="P:regulation of mitochondrial mRNA stability"/>
    <property type="evidence" value="ECO:0007669"/>
    <property type="project" value="TreeGrafter"/>
</dbReference>
<dbReference type="InterPro" id="IPR050870">
    <property type="entry name" value="FAST_kinase"/>
</dbReference>
<accession>A0A8J6C5V4</accession>
<keyword evidence="4" id="KW-1185">Reference proteome</keyword>
<reference evidence="3" key="1">
    <citation type="submission" date="2021-05" db="EMBL/GenBank/DDBJ databases">
        <title>The genome of the haptophyte Pavlova lutheri (Diacronema luteri, Pavlovales) - a model for lipid biosynthesis in eukaryotic algae.</title>
        <authorList>
            <person name="Hulatt C.J."/>
            <person name="Posewitz M.C."/>
        </authorList>
    </citation>
    <scope>NUCLEOTIDE SEQUENCE</scope>
    <source>
        <strain evidence="3">NIVA-4/92</strain>
    </source>
</reference>
<gene>
    <name evidence="3" type="ORF">KFE25_010596</name>
</gene>